<dbReference type="InterPro" id="IPR029069">
    <property type="entry name" value="HotDog_dom_sf"/>
</dbReference>
<dbReference type="RefSeq" id="WP_068449801.1">
    <property type="nucleotide sequence ID" value="NZ_CAXHZY010000005.1"/>
</dbReference>
<dbReference type="SUPFAM" id="SSF54637">
    <property type="entry name" value="Thioesterase/thiol ester dehydrase-isomerase"/>
    <property type="match status" value="1"/>
</dbReference>
<dbReference type="PANTHER" id="PTHR42993:SF1">
    <property type="entry name" value="MAOC-LIKE DEHYDRATASE DOMAIN-CONTAINING PROTEIN"/>
    <property type="match status" value="1"/>
</dbReference>
<dbReference type="Pfam" id="PF01575">
    <property type="entry name" value="MaoC_dehydratas"/>
    <property type="match status" value="1"/>
</dbReference>
<keyword evidence="3" id="KW-1185">Reference proteome</keyword>
<dbReference type="InterPro" id="IPR039375">
    <property type="entry name" value="NodN-like"/>
</dbReference>
<dbReference type="CDD" id="cd03450">
    <property type="entry name" value="NodN"/>
    <property type="match status" value="1"/>
</dbReference>
<evidence type="ECO:0000313" key="2">
    <source>
        <dbReference type="EMBL" id="OAD45170.1"/>
    </source>
</evidence>
<evidence type="ECO:0000313" key="3">
    <source>
        <dbReference type="Proteomes" id="UP000076923"/>
    </source>
</evidence>
<protein>
    <submittedName>
        <fullName evidence="2">Dehydratase</fullName>
    </submittedName>
</protein>
<sequence length="154" mass="17490">MKSLEFIDFEDFKKIKGQQLPVGDWYTITQQMIDDFANATLDKQWIHVDKNRAAKESPFKTTIAHGFMSVAMISKLLEDSFSIKSIRMGLNYGLNKVRFPSPVLVNSQLRMIAVVKEIEEMANNGIKVTFSCTIEIKGEEKPACVAEFLAAFFE</sequence>
<organism evidence="2 3">
    <name type="scientific">Polaribacter atrinae</name>
    <dbReference type="NCBI Taxonomy" id="1333662"/>
    <lineage>
        <taxon>Bacteria</taxon>
        <taxon>Pseudomonadati</taxon>
        <taxon>Bacteroidota</taxon>
        <taxon>Flavobacteriia</taxon>
        <taxon>Flavobacteriales</taxon>
        <taxon>Flavobacteriaceae</taxon>
    </lineage>
</organism>
<feature type="domain" description="MaoC-like" evidence="1">
    <location>
        <begin position="16"/>
        <end position="128"/>
    </location>
</feature>
<dbReference type="EMBL" id="LVWE01000032">
    <property type="protein sequence ID" value="OAD45170.1"/>
    <property type="molecule type" value="Genomic_DNA"/>
</dbReference>
<dbReference type="InterPro" id="IPR002539">
    <property type="entry name" value="MaoC-like_dom"/>
</dbReference>
<dbReference type="Gene3D" id="3.10.129.10">
    <property type="entry name" value="Hotdog Thioesterase"/>
    <property type="match status" value="1"/>
</dbReference>
<reference evidence="2 3" key="1">
    <citation type="submission" date="2016-02" db="EMBL/GenBank/DDBJ databases">
        <title>Draft genome sequence of Polaribacter atrinae KACC17473.</title>
        <authorList>
            <person name="Shin S.-K."/>
            <person name="Yi H."/>
        </authorList>
    </citation>
    <scope>NUCLEOTIDE SEQUENCE [LARGE SCALE GENOMIC DNA]</scope>
    <source>
        <strain evidence="2 3">KACC 17473</strain>
    </source>
</reference>
<accession>A0A176TBF0</accession>
<dbReference type="PANTHER" id="PTHR42993">
    <property type="entry name" value="MAOC-LIKE DEHYDRATASE DOMAIN-CONTAINING PROTEIN"/>
    <property type="match status" value="1"/>
</dbReference>
<gene>
    <name evidence="2" type="ORF">LPB303_09565</name>
</gene>
<dbReference type="STRING" id="1333662.LPB303_09565"/>
<dbReference type="AlphaFoldDB" id="A0A176TBF0"/>
<evidence type="ECO:0000259" key="1">
    <source>
        <dbReference type="Pfam" id="PF01575"/>
    </source>
</evidence>
<dbReference type="OrthoDB" id="9801735at2"/>
<dbReference type="Proteomes" id="UP000076923">
    <property type="component" value="Unassembled WGS sequence"/>
</dbReference>
<comment type="caution">
    <text evidence="2">The sequence shown here is derived from an EMBL/GenBank/DDBJ whole genome shotgun (WGS) entry which is preliminary data.</text>
</comment>
<proteinExistence type="predicted"/>
<name>A0A176TBF0_9FLAO</name>